<dbReference type="GO" id="GO:0004674">
    <property type="term" value="F:protein serine/threonine kinase activity"/>
    <property type="evidence" value="ECO:0007669"/>
    <property type="project" value="UniProtKB-KW"/>
</dbReference>
<dbReference type="PANTHER" id="PTHR27005:SF515">
    <property type="entry name" value="WALL-ASSOCIATED RECEPTOR KINASE-LIKE 10-RELATED"/>
    <property type="match status" value="1"/>
</dbReference>
<dbReference type="SMART" id="SM00220">
    <property type="entry name" value="S_TKc"/>
    <property type="match status" value="1"/>
</dbReference>
<dbReference type="PROSITE" id="PS00108">
    <property type="entry name" value="PROTEIN_KINASE_ST"/>
    <property type="match status" value="1"/>
</dbReference>
<dbReference type="SUPFAM" id="SSF56112">
    <property type="entry name" value="Protein kinase-like (PK-like)"/>
    <property type="match status" value="1"/>
</dbReference>
<evidence type="ECO:0000256" key="3">
    <source>
        <dbReference type="ARBA" id="ARBA00047558"/>
    </source>
</evidence>
<dbReference type="InterPro" id="IPR045274">
    <property type="entry name" value="WAK-like"/>
</dbReference>
<proteinExistence type="predicted"/>
<dbReference type="InterPro" id="IPR000719">
    <property type="entry name" value="Prot_kinase_dom"/>
</dbReference>
<keyword evidence="2" id="KW-0067">ATP-binding</keyword>
<dbReference type="InterPro" id="IPR011009">
    <property type="entry name" value="Kinase-like_dom_sf"/>
</dbReference>
<dbReference type="PROSITE" id="PS50011">
    <property type="entry name" value="PROTEIN_KINASE_DOM"/>
    <property type="match status" value="1"/>
</dbReference>
<gene>
    <name evidence="7" type="primary">LOC113708152</name>
</gene>
<dbReference type="AlphaFoldDB" id="A0A6P6U753"/>
<dbReference type="Proteomes" id="UP001652660">
    <property type="component" value="Chromosome 9c"/>
</dbReference>
<dbReference type="Gene3D" id="1.10.510.10">
    <property type="entry name" value="Transferase(Phosphotransferase) domain 1"/>
    <property type="match status" value="1"/>
</dbReference>
<dbReference type="OrthoDB" id="4062651at2759"/>
<accession>A0A6P6U753</accession>
<keyword evidence="1" id="KW-0547">Nucleotide-binding</keyword>
<dbReference type="GeneID" id="113708152"/>
<evidence type="ECO:0000256" key="4">
    <source>
        <dbReference type="ARBA" id="ARBA00047951"/>
    </source>
</evidence>
<evidence type="ECO:0000256" key="1">
    <source>
        <dbReference type="ARBA" id="ARBA00022741"/>
    </source>
</evidence>
<evidence type="ECO:0000256" key="2">
    <source>
        <dbReference type="ARBA" id="ARBA00022840"/>
    </source>
</evidence>
<dbReference type="Gene3D" id="3.30.200.20">
    <property type="entry name" value="Phosphorylase Kinase, domain 1"/>
    <property type="match status" value="1"/>
</dbReference>
<dbReference type="InterPro" id="IPR008271">
    <property type="entry name" value="Ser/Thr_kinase_AS"/>
</dbReference>
<name>A0A6P6U753_COFAR</name>
<dbReference type="GO" id="GO:0005524">
    <property type="term" value="F:ATP binding"/>
    <property type="evidence" value="ECO:0007669"/>
    <property type="project" value="UniProtKB-KW"/>
</dbReference>
<organism evidence="6 7">
    <name type="scientific">Coffea arabica</name>
    <name type="common">Arabian coffee</name>
    <dbReference type="NCBI Taxonomy" id="13443"/>
    <lineage>
        <taxon>Eukaryota</taxon>
        <taxon>Viridiplantae</taxon>
        <taxon>Streptophyta</taxon>
        <taxon>Embryophyta</taxon>
        <taxon>Tracheophyta</taxon>
        <taxon>Spermatophyta</taxon>
        <taxon>Magnoliopsida</taxon>
        <taxon>eudicotyledons</taxon>
        <taxon>Gunneridae</taxon>
        <taxon>Pentapetalae</taxon>
        <taxon>asterids</taxon>
        <taxon>lamiids</taxon>
        <taxon>Gentianales</taxon>
        <taxon>Rubiaceae</taxon>
        <taxon>Ixoroideae</taxon>
        <taxon>Gardenieae complex</taxon>
        <taxon>Bertiereae - Coffeeae clade</taxon>
        <taxon>Coffeeae</taxon>
        <taxon>Coffea</taxon>
    </lineage>
</organism>
<dbReference type="GO" id="GO:0005886">
    <property type="term" value="C:plasma membrane"/>
    <property type="evidence" value="ECO:0007669"/>
    <property type="project" value="TreeGrafter"/>
</dbReference>
<reference evidence="7" key="2">
    <citation type="submission" date="2025-08" db="UniProtKB">
        <authorList>
            <consortium name="RefSeq"/>
        </authorList>
    </citation>
    <scope>IDENTIFICATION</scope>
    <source>
        <tissue evidence="7">Leaves</tissue>
    </source>
</reference>
<sequence length="382" mass="43229">MCKIVKRKRNRRMKEKFFIRNGGVLLQQQLSADGVIERTRIFTKSELSKATNRFSEDRILGRGGQGTVYKGMLTDGKIVAIKKSMKVDESQIEPFINEVIVLSQVNHRNIVKLLGCCLETEVPLLVYEFIPNGTFSSLIHNQIDHSFPFTWNFRLRIAGEVAGALAYLHSAIAIPIYHRDVKTNNILLDEKYIAKVSDFGTSRSIEADKTHTTTLVIGTFGYLDPEYFQSSQFTEKSDVYSFGVVLVELLTRKKPISASESEEDSHLNLATRFLTLMDENRVDSILDRQLLHDSMEEEIMAVAKLAQRCLDLNGKNRPTMKEVAIELENIKRAAKGSTVHSQLFKQEECESVLLADTETSWTAESDSIRLAPDAVPLVWHTV</sequence>
<dbReference type="Pfam" id="PF00069">
    <property type="entry name" value="Pkinase"/>
    <property type="match status" value="1"/>
</dbReference>
<keyword evidence="6" id="KW-1185">Reference proteome</keyword>
<dbReference type="PANTHER" id="PTHR27005">
    <property type="entry name" value="WALL-ASSOCIATED RECEPTOR KINASE-LIKE 21"/>
    <property type="match status" value="1"/>
</dbReference>
<evidence type="ECO:0000313" key="6">
    <source>
        <dbReference type="Proteomes" id="UP001652660"/>
    </source>
</evidence>
<protein>
    <submittedName>
        <fullName evidence="7">Wall-associated receptor kinase-like 1</fullName>
    </submittedName>
</protein>
<comment type="catalytic activity">
    <reaction evidence="3">
        <text>L-seryl-[protein] + ATP = O-phospho-L-seryl-[protein] + ADP + H(+)</text>
        <dbReference type="Rhea" id="RHEA:17989"/>
        <dbReference type="Rhea" id="RHEA-COMP:9863"/>
        <dbReference type="Rhea" id="RHEA-COMP:11604"/>
        <dbReference type="ChEBI" id="CHEBI:15378"/>
        <dbReference type="ChEBI" id="CHEBI:29999"/>
        <dbReference type="ChEBI" id="CHEBI:30616"/>
        <dbReference type="ChEBI" id="CHEBI:83421"/>
        <dbReference type="ChEBI" id="CHEBI:456216"/>
    </reaction>
</comment>
<dbReference type="GO" id="GO:0007166">
    <property type="term" value="P:cell surface receptor signaling pathway"/>
    <property type="evidence" value="ECO:0007669"/>
    <property type="project" value="InterPro"/>
</dbReference>
<feature type="domain" description="Protein kinase" evidence="5">
    <location>
        <begin position="54"/>
        <end position="343"/>
    </location>
</feature>
<dbReference type="RefSeq" id="XP_027086423.2">
    <property type="nucleotide sequence ID" value="XM_027230622.2"/>
</dbReference>
<evidence type="ECO:0000313" key="7">
    <source>
        <dbReference type="RefSeq" id="XP_027086423.2"/>
    </source>
</evidence>
<reference evidence="6" key="1">
    <citation type="journal article" date="2025" name="Foods">
        <title>Unveiling the Microbial Signatures of Arabica Coffee Cherries: Insights into Ripeness Specific Diversity, Functional Traits, and Implications for Quality and Safety.</title>
        <authorList>
            <consortium name="RefSeq"/>
            <person name="Tenea G.N."/>
            <person name="Cifuentes V."/>
            <person name="Reyes P."/>
            <person name="Cevallos-Vallejos M."/>
        </authorList>
    </citation>
    <scope>NUCLEOTIDE SEQUENCE [LARGE SCALE GENOMIC DNA]</scope>
</reference>
<evidence type="ECO:0000259" key="5">
    <source>
        <dbReference type="PROSITE" id="PS50011"/>
    </source>
</evidence>
<comment type="catalytic activity">
    <reaction evidence="4">
        <text>L-threonyl-[protein] + ATP = O-phospho-L-threonyl-[protein] + ADP + H(+)</text>
        <dbReference type="Rhea" id="RHEA:46608"/>
        <dbReference type="Rhea" id="RHEA-COMP:11060"/>
        <dbReference type="Rhea" id="RHEA-COMP:11605"/>
        <dbReference type="ChEBI" id="CHEBI:15378"/>
        <dbReference type="ChEBI" id="CHEBI:30013"/>
        <dbReference type="ChEBI" id="CHEBI:30616"/>
        <dbReference type="ChEBI" id="CHEBI:61977"/>
        <dbReference type="ChEBI" id="CHEBI:456216"/>
    </reaction>
</comment>